<evidence type="ECO:0000313" key="1">
    <source>
        <dbReference type="EMBL" id="SVD32092.1"/>
    </source>
</evidence>
<gene>
    <name evidence="1" type="ORF">METZ01_LOCUS384946</name>
</gene>
<name>A0A382UDC3_9ZZZZ</name>
<proteinExistence type="predicted"/>
<dbReference type="EMBL" id="UINC01143269">
    <property type="protein sequence ID" value="SVD32092.1"/>
    <property type="molecule type" value="Genomic_DNA"/>
</dbReference>
<dbReference type="AlphaFoldDB" id="A0A382UDC3"/>
<sequence length="54" mass="5972">MDSVEDTEALPSVGFPIRTSSGQRLFAAHRSLSQLTTSFIDSWRQGIHRTPLVA</sequence>
<protein>
    <submittedName>
        <fullName evidence="1">Uncharacterized protein</fullName>
    </submittedName>
</protein>
<accession>A0A382UDC3</accession>
<organism evidence="1">
    <name type="scientific">marine metagenome</name>
    <dbReference type="NCBI Taxonomy" id="408172"/>
    <lineage>
        <taxon>unclassified sequences</taxon>
        <taxon>metagenomes</taxon>
        <taxon>ecological metagenomes</taxon>
    </lineage>
</organism>
<reference evidence="1" key="1">
    <citation type="submission" date="2018-05" db="EMBL/GenBank/DDBJ databases">
        <authorList>
            <person name="Lanie J.A."/>
            <person name="Ng W.-L."/>
            <person name="Kazmierczak K.M."/>
            <person name="Andrzejewski T.M."/>
            <person name="Davidsen T.M."/>
            <person name="Wayne K.J."/>
            <person name="Tettelin H."/>
            <person name="Glass J.I."/>
            <person name="Rusch D."/>
            <person name="Podicherti R."/>
            <person name="Tsui H.-C.T."/>
            <person name="Winkler M.E."/>
        </authorList>
    </citation>
    <scope>NUCLEOTIDE SEQUENCE</scope>
</reference>